<name>A0A8J2BP46_9BACT</name>
<dbReference type="Proteomes" id="UP000663859">
    <property type="component" value="Unassembled WGS sequence"/>
</dbReference>
<dbReference type="AlphaFoldDB" id="A0A8J2BP46"/>
<sequence length="517" mass="58114">MPTKLLGTKGCSWWLGTILVGIVLTPFARGQDAGPLLDKLVQKGVLTEQEAEEVRGELQQQYAESSAGKWAVNDFVKSLTLSGIARTRYDYRAGEDVLLPGDTEERERWRMIVQLAITGELVNDFFFGFRLDTSFNNRSTNVTYGGDAFKPMLFGPYGNDRFGPFTKSPNYSLNIGQVYLAWRMAEAFSLPIDEFTLITGRQPNPFYSTLLVWDADLNPESLLTVKIKQNIGDFLVFANFAPMVYSAWDPINQFGTNPANGQFVGNKQGNGNDTFLLGEQVGIEWAISRQNGVYFRVAPAVYTYTSHTFNFVPDPGTFENSIFPGNPPGVGPGNPASANGFTNFNPVNNLVVVDIPMELRWKWQGLPWRLFADYAINADGDERAKLAHQVSVLEKNPFPLHKDQDDSWLVGLEVGSAARKGDWLARVWWEHEGAYAVDPNLIDTDIFDGRVNMQGPAAQVVYQFTDAVYLVVTYNYGFRILKDTPTFGRQDLGFDNKNYPNHLDNYQLLMADLTWRF</sequence>
<organism evidence="1 2">
    <name type="scientific">Candidatus Methylacidithermus pantelleriae</name>
    <dbReference type="NCBI Taxonomy" id="2744239"/>
    <lineage>
        <taxon>Bacteria</taxon>
        <taxon>Pseudomonadati</taxon>
        <taxon>Verrucomicrobiota</taxon>
        <taxon>Methylacidiphilae</taxon>
        <taxon>Methylacidiphilales</taxon>
        <taxon>Methylacidiphilaceae</taxon>
        <taxon>Candidatus Methylacidithermus</taxon>
    </lineage>
</organism>
<reference evidence="1" key="1">
    <citation type="submission" date="2021-02" db="EMBL/GenBank/DDBJ databases">
        <authorList>
            <person name="Cremers G."/>
            <person name="Picone N."/>
        </authorList>
    </citation>
    <scope>NUCLEOTIDE SEQUENCE</scope>
    <source>
        <strain evidence="1">PQ17</strain>
    </source>
</reference>
<accession>A0A8J2BP46</accession>
<protein>
    <submittedName>
        <fullName evidence="1">Uncharacterized protein</fullName>
    </submittedName>
</protein>
<gene>
    <name evidence="1" type="ORF">MPNT_260001</name>
</gene>
<comment type="caution">
    <text evidence="1">The sequence shown here is derived from an EMBL/GenBank/DDBJ whole genome shotgun (WGS) entry which is preliminary data.</text>
</comment>
<keyword evidence="2" id="KW-1185">Reference proteome</keyword>
<evidence type="ECO:0000313" key="1">
    <source>
        <dbReference type="EMBL" id="CAF0698300.1"/>
    </source>
</evidence>
<dbReference type="RefSeq" id="WP_174583287.1">
    <property type="nucleotide sequence ID" value="NZ_CAJNOB010000019.1"/>
</dbReference>
<dbReference type="InterPro" id="IPR032638">
    <property type="entry name" value="Porin_5"/>
</dbReference>
<proteinExistence type="predicted"/>
<dbReference type="EMBL" id="CAJNOB010000019">
    <property type="protein sequence ID" value="CAF0698300.1"/>
    <property type="molecule type" value="Genomic_DNA"/>
</dbReference>
<dbReference type="Pfam" id="PF16930">
    <property type="entry name" value="Porin_5"/>
    <property type="match status" value="1"/>
</dbReference>
<evidence type="ECO:0000313" key="2">
    <source>
        <dbReference type="Proteomes" id="UP000663859"/>
    </source>
</evidence>